<evidence type="ECO:0000313" key="2">
    <source>
        <dbReference type="Proteomes" id="UP001529343"/>
    </source>
</evidence>
<protein>
    <submittedName>
        <fullName evidence="1">Uncharacterized protein</fullName>
    </submittedName>
</protein>
<dbReference type="RefSeq" id="WP_289586096.1">
    <property type="nucleotide sequence ID" value="NZ_JAUDDW010000014.1"/>
</dbReference>
<accession>A0ABT7UXP5</accession>
<comment type="caution">
    <text evidence="1">The sequence shown here is derived from an EMBL/GenBank/DDBJ whole genome shotgun (WGS) entry which is preliminary data.</text>
</comment>
<name>A0ABT7UXP5_9LACO</name>
<reference evidence="2" key="1">
    <citation type="submission" date="2023-06" db="EMBL/GenBank/DDBJ databases">
        <title>Identification and characterization of horizontal gene transfer across gut microbiota members of farm animals based on homology search.</title>
        <authorList>
            <person name="Zeman M."/>
            <person name="Kubasova T."/>
            <person name="Jahodarova E."/>
            <person name="Nykrynova M."/>
            <person name="Rychlik I."/>
        </authorList>
    </citation>
    <scope>NUCLEOTIDE SEQUENCE [LARGE SCALE GENOMIC DNA]</scope>
    <source>
        <strain evidence="2">161_Gplus</strain>
    </source>
</reference>
<evidence type="ECO:0000313" key="1">
    <source>
        <dbReference type="EMBL" id="MDM8266485.1"/>
    </source>
</evidence>
<sequence>MVSNSWNDPEEDMERTAINHYLDDLTAHSILLHYLELIKSGVIFKEALMGIMRYDLQEHYDVNMDNEGNVDYLEREVDERMNDIAVNMGEGLRQVQS</sequence>
<dbReference type="Proteomes" id="UP001529343">
    <property type="component" value="Unassembled WGS sequence"/>
</dbReference>
<proteinExistence type="predicted"/>
<dbReference type="EMBL" id="JAUDDW010000014">
    <property type="protein sequence ID" value="MDM8266485.1"/>
    <property type="molecule type" value="Genomic_DNA"/>
</dbReference>
<keyword evidence="2" id="KW-1185">Reference proteome</keyword>
<gene>
    <name evidence="1" type="ORF">QUW44_04825</name>
</gene>
<organism evidence="1 2">
    <name type="scientific">Limosilactobacillus pontis</name>
    <dbReference type="NCBI Taxonomy" id="35787"/>
    <lineage>
        <taxon>Bacteria</taxon>
        <taxon>Bacillati</taxon>
        <taxon>Bacillota</taxon>
        <taxon>Bacilli</taxon>
        <taxon>Lactobacillales</taxon>
        <taxon>Lactobacillaceae</taxon>
        <taxon>Limosilactobacillus</taxon>
    </lineage>
</organism>